<name>A0ABW9YJX0_9GAMM</name>
<sequence>MTSEIKQLQQQLAKFAADRNWEQFHSPKNLAMALSGEVGELTEIFQWLTPEQSEHLPEAKKTHLEEEMADVLMYLLRLADKCDIDLMAACQNKLIKNEQKYPVDKCFGSAKKYNEL</sequence>
<dbReference type="Pfam" id="PF12643">
    <property type="entry name" value="MazG-like"/>
    <property type="match status" value="1"/>
</dbReference>
<dbReference type="PIRSF" id="PIRSF029826">
    <property type="entry name" value="UCP029826_pph"/>
    <property type="match status" value="1"/>
</dbReference>
<comment type="caution">
    <text evidence="1">The sequence shown here is derived from an EMBL/GenBank/DDBJ whole genome shotgun (WGS) entry which is preliminary data.</text>
</comment>
<dbReference type="Proteomes" id="UP000738517">
    <property type="component" value="Unassembled WGS sequence"/>
</dbReference>
<proteinExistence type="predicted"/>
<dbReference type="SUPFAM" id="SSF101386">
    <property type="entry name" value="all-alpha NTP pyrophosphatases"/>
    <property type="match status" value="1"/>
</dbReference>
<organism evidence="1 2">
    <name type="scientific">Photobacterium alginatilyticum</name>
    <dbReference type="NCBI Taxonomy" id="1775171"/>
    <lineage>
        <taxon>Bacteria</taxon>
        <taxon>Pseudomonadati</taxon>
        <taxon>Pseudomonadota</taxon>
        <taxon>Gammaproteobacteria</taxon>
        <taxon>Vibrionales</taxon>
        <taxon>Vibrionaceae</taxon>
        <taxon>Photobacterium</taxon>
    </lineage>
</organism>
<dbReference type="PANTHER" id="PTHR46523">
    <property type="entry name" value="DCTP PYROPHOSPHATASE 1"/>
    <property type="match status" value="1"/>
</dbReference>
<accession>A0ABW9YJX0</accession>
<protein>
    <submittedName>
        <fullName evidence="1">Nucleotide pyrophosphohydrolase</fullName>
    </submittedName>
</protein>
<evidence type="ECO:0000313" key="1">
    <source>
        <dbReference type="EMBL" id="NBI54091.1"/>
    </source>
</evidence>
<gene>
    <name evidence="1" type="ORF">EIZ48_16200</name>
</gene>
<evidence type="ECO:0000313" key="2">
    <source>
        <dbReference type="Proteomes" id="UP000738517"/>
    </source>
</evidence>
<dbReference type="EMBL" id="RSEJ01000017">
    <property type="protein sequence ID" value="NBI54091.1"/>
    <property type="molecule type" value="Genomic_DNA"/>
</dbReference>
<keyword evidence="2" id="KW-1185">Reference proteome</keyword>
<dbReference type="PANTHER" id="PTHR46523:SF1">
    <property type="entry name" value="DCTP PYROPHOSPHATASE 1"/>
    <property type="match status" value="1"/>
</dbReference>
<dbReference type="CDD" id="cd11537">
    <property type="entry name" value="NTP-PPase_RS21-C6_like"/>
    <property type="match status" value="1"/>
</dbReference>
<dbReference type="RefSeq" id="WP_160653501.1">
    <property type="nucleotide sequence ID" value="NZ_RSEJ01000017.1"/>
</dbReference>
<dbReference type="InterPro" id="IPR025984">
    <property type="entry name" value="DCTPP"/>
</dbReference>
<reference evidence="1 2" key="1">
    <citation type="journal article" date="2017" name="Int. J. Syst. Evol. Microbiol.">
        <title>Photobacterium alginatilyticum sp. nov., a marine bacterium isolated from bottom seawater.</title>
        <authorList>
            <person name="Wang X."/>
            <person name="Wang Y."/>
            <person name="Yang X."/>
            <person name="Sun H."/>
            <person name="Li B."/>
            <person name="Zhang X.H."/>
        </authorList>
    </citation>
    <scope>NUCLEOTIDE SEQUENCE [LARGE SCALE GENOMIC DNA]</scope>
    <source>
        <strain evidence="1 2">P03D4</strain>
    </source>
</reference>
<dbReference type="InterPro" id="IPR052555">
    <property type="entry name" value="dCTP_Pyrophosphatase"/>
</dbReference>
<dbReference type="Gene3D" id="1.10.287.1080">
    <property type="entry name" value="MazG-like"/>
    <property type="match status" value="1"/>
</dbReference>